<sequence>MPPTHPPLIDRTAALLRQADHRSLDGLVTALLADGSSAPALLDDLLSPALRLLGSTAGSDEARAALPRAAPARAQTAAAERVLARLAPAEPGSRGRLVLATFPADPHRLPGRVAAQRLRHEGWHVDETALAGGRTATGQRTGEDPVAVLVSVTLSAQLLACADTIRAIHIAGHRVLVGGRAFGADGAAARAVGADGWGPDAVASGAVLEAWAADPAPTALCRPAALREARELERIGHRLAAQIAGEVVGAAARSRAEARAMAGAVRTTIDVVGAATFAGADVLEGHAGRLGALGYGGDGEHFCRGVLGALRRALPAGCTAAAAVVDAALAARALSPAGPR</sequence>
<evidence type="ECO:0000313" key="2">
    <source>
        <dbReference type="EMBL" id="UTI63659.1"/>
    </source>
</evidence>
<feature type="domain" description="B12-binding" evidence="1">
    <location>
        <begin position="94"/>
        <end position="218"/>
    </location>
</feature>
<dbReference type="InterPro" id="IPR036724">
    <property type="entry name" value="Cobalamin-bd_sf"/>
</dbReference>
<accession>A0ABY5DRW7</accession>
<reference evidence="2 3" key="1">
    <citation type="submission" date="2022-06" db="EMBL/GenBank/DDBJ databases">
        <title>Paraconexibacter antarcticus.</title>
        <authorList>
            <person name="Kim C.S."/>
        </authorList>
    </citation>
    <scope>NUCLEOTIDE SEQUENCE [LARGE SCALE GENOMIC DNA]</scope>
    <source>
        <strain evidence="2 3">02-257</strain>
    </source>
</reference>
<dbReference type="PROSITE" id="PS51332">
    <property type="entry name" value="B12_BINDING"/>
    <property type="match status" value="1"/>
</dbReference>
<evidence type="ECO:0000313" key="3">
    <source>
        <dbReference type="Proteomes" id="UP001056035"/>
    </source>
</evidence>
<gene>
    <name evidence="2" type="ORF">NBH00_20235</name>
</gene>
<proteinExistence type="predicted"/>
<dbReference type="Gene3D" id="3.40.50.280">
    <property type="entry name" value="Cobalamin-binding domain"/>
    <property type="match status" value="1"/>
</dbReference>
<dbReference type="InterPro" id="IPR006158">
    <property type="entry name" value="Cobalamin-bd"/>
</dbReference>
<dbReference type="EMBL" id="CP098502">
    <property type="protein sequence ID" value="UTI63659.1"/>
    <property type="molecule type" value="Genomic_DNA"/>
</dbReference>
<keyword evidence="3" id="KW-1185">Reference proteome</keyword>
<evidence type="ECO:0000259" key="1">
    <source>
        <dbReference type="PROSITE" id="PS51332"/>
    </source>
</evidence>
<name>A0ABY5DRW7_9ACTN</name>
<organism evidence="2 3">
    <name type="scientific">Paraconexibacter antarcticus</name>
    <dbReference type="NCBI Taxonomy" id="2949664"/>
    <lineage>
        <taxon>Bacteria</taxon>
        <taxon>Bacillati</taxon>
        <taxon>Actinomycetota</taxon>
        <taxon>Thermoleophilia</taxon>
        <taxon>Solirubrobacterales</taxon>
        <taxon>Paraconexibacteraceae</taxon>
        <taxon>Paraconexibacter</taxon>
    </lineage>
</organism>
<protein>
    <recommendedName>
        <fullName evidence="1">B12-binding domain-containing protein</fullName>
    </recommendedName>
</protein>
<dbReference type="RefSeq" id="WP_254570383.1">
    <property type="nucleotide sequence ID" value="NZ_CP098502.1"/>
</dbReference>
<dbReference type="SUPFAM" id="SSF52242">
    <property type="entry name" value="Cobalamin (vitamin B12)-binding domain"/>
    <property type="match status" value="1"/>
</dbReference>
<dbReference type="Proteomes" id="UP001056035">
    <property type="component" value="Chromosome"/>
</dbReference>